<name>A0AAW8CLI8_9BURK</name>
<dbReference type="PROSITE" id="PS51257">
    <property type="entry name" value="PROKAR_LIPOPROTEIN"/>
    <property type="match status" value="1"/>
</dbReference>
<keyword evidence="2" id="KW-0472">Membrane</keyword>
<accession>A0AAW8CLI8</accession>
<sequence length="165" mass="17588">MQRRVNQAFFLWLACYSALCYANTTLVQDVLAYDWMSLLFAAAAGLLGGAARTIFTLVSERALVGNVKTLLLKDLIVAIFGGAVAYIAIQGYNSGASAITLVKLPIVVQDLRILLILWAGFSRGRWFGVLDRFAADAIANASNRLRGGAGPDAPPSVAAPLGEKQ</sequence>
<feature type="region of interest" description="Disordered" evidence="1">
    <location>
        <begin position="146"/>
        <end position="165"/>
    </location>
</feature>
<dbReference type="AlphaFoldDB" id="A0AAW8CLI8"/>
<protein>
    <submittedName>
        <fullName evidence="3">Uncharacterized protein</fullName>
    </submittedName>
</protein>
<evidence type="ECO:0000313" key="3">
    <source>
        <dbReference type="EMBL" id="MDP9891220.1"/>
    </source>
</evidence>
<evidence type="ECO:0000313" key="4">
    <source>
        <dbReference type="Proteomes" id="UP001242045"/>
    </source>
</evidence>
<dbReference type="Proteomes" id="UP001242045">
    <property type="component" value="Unassembled WGS sequence"/>
</dbReference>
<keyword evidence="2" id="KW-0812">Transmembrane</keyword>
<feature type="transmembrane region" description="Helical" evidence="2">
    <location>
        <begin position="38"/>
        <end position="58"/>
    </location>
</feature>
<gene>
    <name evidence="3" type="ORF">J2W31_000316</name>
</gene>
<dbReference type="EMBL" id="JAUSRD010000001">
    <property type="protein sequence ID" value="MDP9891220.1"/>
    <property type="molecule type" value="Genomic_DNA"/>
</dbReference>
<dbReference type="RefSeq" id="WP_307683594.1">
    <property type="nucleotide sequence ID" value="NZ_JAUSRD010000001.1"/>
</dbReference>
<evidence type="ECO:0000256" key="1">
    <source>
        <dbReference type="SAM" id="MobiDB-lite"/>
    </source>
</evidence>
<reference evidence="3" key="1">
    <citation type="submission" date="2023-07" db="EMBL/GenBank/DDBJ databases">
        <title>Sorghum-associated microbial communities from plants grown in Nebraska, USA.</title>
        <authorList>
            <person name="Schachtman D."/>
        </authorList>
    </citation>
    <scope>NUCLEOTIDE SEQUENCE</scope>
    <source>
        <strain evidence="3">DS3754</strain>
    </source>
</reference>
<proteinExistence type="predicted"/>
<comment type="caution">
    <text evidence="3">The sequence shown here is derived from an EMBL/GenBank/DDBJ whole genome shotgun (WGS) entry which is preliminary data.</text>
</comment>
<feature type="transmembrane region" description="Helical" evidence="2">
    <location>
        <begin position="70"/>
        <end position="89"/>
    </location>
</feature>
<organism evidence="3 4">
    <name type="scientific">Variovorax boronicumulans</name>
    <dbReference type="NCBI Taxonomy" id="436515"/>
    <lineage>
        <taxon>Bacteria</taxon>
        <taxon>Pseudomonadati</taxon>
        <taxon>Pseudomonadota</taxon>
        <taxon>Betaproteobacteria</taxon>
        <taxon>Burkholderiales</taxon>
        <taxon>Comamonadaceae</taxon>
        <taxon>Variovorax</taxon>
    </lineage>
</organism>
<evidence type="ECO:0000256" key="2">
    <source>
        <dbReference type="SAM" id="Phobius"/>
    </source>
</evidence>
<keyword evidence="2" id="KW-1133">Transmembrane helix</keyword>